<keyword evidence="4" id="KW-0539">Nucleus</keyword>
<dbReference type="RefSeq" id="XP_022462154.1">
    <property type="nucleotide sequence ID" value="XM_022606419.1"/>
</dbReference>
<organism evidence="6 7">
    <name type="scientific">Huiozyma naganishii (strain ATCC MYA-139 / BCRC 22969 / CBS 8797 / KCTC 17520 / NBRC 10181 / NCYC 3082 / Yp74L-3)</name>
    <name type="common">Yeast</name>
    <name type="synonym">Kazachstania naganishii</name>
    <dbReference type="NCBI Taxonomy" id="1071383"/>
    <lineage>
        <taxon>Eukaryota</taxon>
        <taxon>Fungi</taxon>
        <taxon>Dikarya</taxon>
        <taxon>Ascomycota</taxon>
        <taxon>Saccharomycotina</taxon>
        <taxon>Saccharomycetes</taxon>
        <taxon>Saccharomycetales</taxon>
        <taxon>Saccharomycetaceae</taxon>
        <taxon>Huiozyma</taxon>
    </lineage>
</organism>
<dbReference type="CDD" id="cd18321">
    <property type="entry name" value="BTB_POZ_EloC"/>
    <property type="match status" value="1"/>
</dbReference>
<evidence type="ECO:0000259" key="5">
    <source>
        <dbReference type="Pfam" id="PF03931"/>
    </source>
</evidence>
<evidence type="ECO:0000313" key="6">
    <source>
        <dbReference type="EMBL" id="CCK67908.1"/>
    </source>
</evidence>
<dbReference type="GO" id="GO:0070449">
    <property type="term" value="C:elongin complex"/>
    <property type="evidence" value="ECO:0007669"/>
    <property type="project" value="EnsemblFungi"/>
</dbReference>
<feature type="domain" description="SKP1 component POZ" evidence="5">
    <location>
        <begin position="9"/>
        <end position="67"/>
    </location>
</feature>
<dbReference type="OrthoDB" id="249087at2759"/>
<dbReference type="GeneID" id="34523543"/>
<keyword evidence="7" id="KW-1185">Reference proteome</keyword>
<dbReference type="EMBL" id="HE978314">
    <property type="protein sequence ID" value="CCK67908.1"/>
    <property type="molecule type" value="Genomic_DNA"/>
</dbReference>
<comment type="subcellular location">
    <subcellularLocation>
        <location evidence="1">Nucleus</location>
    </subcellularLocation>
</comment>
<evidence type="ECO:0000256" key="1">
    <source>
        <dbReference type="ARBA" id="ARBA00004123"/>
    </source>
</evidence>
<evidence type="ECO:0000313" key="7">
    <source>
        <dbReference type="Proteomes" id="UP000006310"/>
    </source>
</evidence>
<proteinExistence type="inferred from homology"/>
<dbReference type="Proteomes" id="UP000006310">
    <property type="component" value="Chromosome 1"/>
</dbReference>
<dbReference type="GO" id="GO:0004842">
    <property type="term" value="F:ubiquitin-protein transferase activity"/>
    <property type="evidence" value="ECO:0007669"/>
    <property type="project" value="EnsemblFungi"/>
</dbReference>
<protein>
    <recommendedName>
        <fullName evidence="3">Elongin-C</fullName>
    </recommendedName>
</protein>
<dbReference type="OMA" id="ELMMAPN"/>
<reference evidence="7" key="2">
    <citation type="submission" date="2012-08" db="EMBL/GenBank/DDBJ databases">
        <title>Genome sequence of Kazachstania naganishii.</title>
        <authorList>
            <person name="Gordon J.L."/>
            <person name="Armisen D."/>
            <person name="Proux-Wera E."/>
            <person name="OhEigeartaigh S.S."/>
            <person name="Byrne K.P."/>
            <person name="Wolfe K.H."/>
        </authorList>
    </citation>
    <scope>NUCLEOTIDE SEQUENCE [LARGE SCALE GENOMIC DNA]</scope>
    <source>
        <strain evidence="7">ATCC MYA-139 / BCRC 22969 / CBS 8797 / CCRC 22969 / KCTC 17520 / NBRC 10181 / NCYC 3082</strain>
    </source>
</reference>
<dbReference type="GO" id="GO:0031463">
    <property type="term" value="C:Cul3-RING ubiquitin ligase complex"/>
    <property type="evidence" value="ECO:0007669"/>
    <property type="project" value="EnsemblFungi"/>
</dbReference>
<dbReference type="STRING" id="1071383.J7REC8"/>
<evidence type="ECO:0000256" key="2">
    <source>
        <dbReference type="ARBA" id="ARBA00009993"/>
    </source>
</evidence>
<dbReference type="GO" id="GO:0000113">
    <property type="term" value="C:nucleotide-excision repair factor 4 complex"/>
    <property type="evidence" value="ECO:0007669"/>
    <property type="project" value="EnsemblFungi"/>
</dbReference>
<dbReference type="FunFam" id="3.30.710.10:FF:000035">
    <property type="entry name" value="Elongin C transcription elongation factor"/>
    <property type="match status" value="1"/>
</dbReference>
<dbReference type="InterPro" id="IPR039948">
    <property type="entry name" value="ELC1"/>
</dbReference>
<dbReference type="InterPro" id="IPR011333">
    <property type="entry name" value="SKP1/BTB/POZ_sf"/>
</dbReference>
<dbReference type="GO" id="GO:0070911">
    <property type="term" value="P:global genome nucleotide-excision repair"/>
    <property type="evidence" value="ECO:0007669"/>
    <property type="project" value="EnsemblFungi"/>
</dbReference>
<sequence>MEETEKNPVTLVASDGSEYTVPREAALLSPMLRAMLDGPFEDSGNIVTLPDIEPHVVAKVAEYLEYNFKYKEQAEQDQPFPEFNIPSEMSLELLIAADYLNI</sequence>
<dbReference type="Pfam" id="PF03931">
    <property type="entry name" value="Skp1_POZ"/>
    <property type="match status" value="1"/>
</dbReference>
<dbReference type="PANTHER" id="PTHR20648">
    <property type="entry name" value="ELONGIN-C"/>
    <property type="match status" value="1"/>
</dbReference>
<dbReference type="GO" id="GO:0006511">
    <property type="term" value="P:ubiquitin-dependent protein catabolic process"/>
    <property type="evidence" value="ECO:0007669"/>
    <property type="project" value="EnsemblFungi"/>
</dbReference>
<accession>J7REC8</accession>
<comment type="similarity">
    <text evidence="2">Belongs to the SKP1 family.</text>
</comment>
<dbReference type="InterPro" id="IPR016073">
    <property type="entry name" value="Skp1_comp_POZ"/>
</dbReference>
<dbReference type="GO" id="GO:0009411">
    <property type="term" value="P:response to UV"/>
    <property type="evidence" value="ECO:0007669"/>
    <property type="project" value="EnsemblFungi"/>
</dbReference>
<reference evidence="6 7" key="1">
    <citation type="journal article" date="2011" name="Proc. Natl. Acad. Sci. U.S.A.">
        <title>Evolutionary erosion of yeast sex chromosomes by mating-type switching accidents.</title>
        <authorList>
            <person name="Gordon J.L."/>
            <person name="Armisen D."/>
            <person name="Proux-Wera E."/>
            <person name="Oheigeartaigh S.S."/>
            <person name="Byrne K.P."/>
            <person name="Wolfe K.H."/>
        </authorList>
    </citation>
    <scope>NUCLEOTIDE SEQUENCE [LARGE SCALE GENOMIC DNA]</scope>
    <source>
        <strain evidence="7">ATCC MYA-139 / BCRC 22969 / CBS 8797 / CCRC 22969 / KCTC 17520 / NBRC 10181 / NCYC 3082</strain>
    </source>
</reference>
<dbReference type="SUPFAM" id="SSF54695">
    <property type="entry name" value="POZ domain"/>
    <property type="match status" value="1"/>
</dbReference>
<gene>
    <name evidence="6" type="primary">KNAG0A02190</name>
    <name evidence="6" type="ordered locus">KNAG_0A02190</name>
</gene>
<name>J7REC8_HUIN7</name>
<dbReference type="Gene3D" id="3.30.710.10">
    <property type="entry name" value="Potassium Channel Kv1.1, Chain A"/>
    <property type="match status" value="1"/>
</dbReference>
<dbReference type="eggNOG" id="KOG3473">
    <property type="taxonomic scope" value="Eukaryota"/>
</dbReference>
<evidence type="ECO:0000256" key="4">
    <source>
        <dbReference type="ARBA" id="ARBA00023242"/>
    </source>
</evidence>
<evidence type="ECO:0000256" key="3">
    <source>
        <dbReference type="ARBA" id="ARBA00021347"/>
    </source>
</evidence>
<dbReference type="SMART" id="SM00512">
    <property type="entry name" value="Skp1"/>
    <property type="match status" value="1"/>
</dbReference>
<dbReference type="HOGENOM" id="CLU_130038_1_1_1"/>
<dbReference type="AlphaFoldDB" id="J7REC8"/>
<dbReference type="KEGG" id="kng:KNAG_0A02190"/>
<dbReference type="InterPro" id="IPR001232">
    <property type="entry name" value="SKP1-like"/>
</dbReference>